<evidence type="ECO:0000256" key="12">
    <source>
        <dbReference type="RuleBase" id="RU003927"/>
    </source>
</evidence>
<dbReference type="CDD" id="cd00381">
    <property type="entry name" value="IMPDH"/>
    <property type="match status" value="1"/>
</dbReference>
<dbReference type="InterPro" id="IPR046342">
    <property type="entry name" value="CBS_dom_sf"/>
</dbReference>
<keyword evidence="9" id="KW-0520">NAD</keyword>
<evidence type="ECO:0000256" key="10">
    <source>
        <dbReference type="PIRSR" id="PIRSR000130-4"/>
    </source>
</evidence>
<feature type="binding site" evidence="9">
    <location>
        <begin position="300"/>
        <end position="302"/>
    </location>
    <ligand>
        <name>NAD(+)</name>
        <dbReference type="ChEBI" id="CHEBI:57540"/>
    </ligand>
</feature>
<keyword evidence="5" id="KW-0332">GMP biosynthesis</keyword>
<evidence type="ECO:0000256" key="6">
    <source>
        <dbReference type="ARBA" id="ARBA00022958"/>
    </source>
</evidence>
<evidence type="ECO:0000256" key="7">
    <source>
        <dbReference type="ARBA" id="ARBA00023002"/>
    </source>
</evidence>
<dbReference type="FunFam" id="3.20.20.70:FF:000003">
    <property type="entry name" value="GMP reductase"/>
    <property type="match status" value="1"/>
</dbReference>
<dbReference type="Gene3D" id="3.20.20.70">
    <property type="entry name" value="Aldolase class I"/>
    <property type="match status" value="1"/>
</dbReference>
<dbReference type="InterPro" id="IPR001093">
    <property type="entry name" value="IMP_DH_GMPRt"/>
</dbReference>
<feature type="domain" description="CBS" evidence="13">
    <location>
        <begin position="95"/>
        <end position="154"/>
    </location>
</feature>
<evidence type="ECO:0000313" key="14">
    <source>
        <dbReference type="EMBL" id="PJA89693.1"/>
    </source>
</evidence>
<feature type="binding site" description="in other chain" evidence="10">
    <location>
        <position position="304"/>
    </location>
    <ligand>
        <name>K(+)</name>
        <dbReference type="ChEBI" id="CHEBI:29103"/>
        <note>ligand shared between two tetrameric partners</note>
    </ligand>
</feature>
<dbReference type="SMART" id="SM00116">
    <property type="entry name" value="CBS"/>
    <property type="match status" value="2"/>
</dbReference>
<gene>
    <name evidence="14" type="primary">guaB</name>
    <name evidence="14" type="ORF">CO137_02930</name>
</gene>
<feature type="domain" description="CBS" evidence="13">
    <location>
        <begin position="155"/>
        <end position="216"/>
    </location>
</feature>
<evidence type="ECO:0000256" key="5">
    <source>
        <dbReference type="ARBA" id="ARBA00022749"/>
    </source>
</evidence>
<dbReference type="NCBIfam" id="TIGR01302">
    <property type="entry name" value="IMP_dehydrog"/>
    <property type="match status" value="1"/>
</dbReference>
<dbReference type="PROSITE" id="PS51371">
    <property type="entry name" value="CBS"/>
    <property type="match status" value="2"/>
</dbReference>
<dbReference type="GO" id="GO:0006177">
    <property type="term" value="P:GMP biosynthetic process"/>
    <property type="evidence" value="ECO:0007669"/>
    <property type="project" value="UniProtKB-KW"/>
</dbReference>
<dbReference type="PANTHER" id="PTHR11911">
    <property type="entry name" value="INOSINE-5-MONOPHOSPHATE DEHYDROGENASE RELATED"/>
    <property type="match status" value="1"/>
</dbReference>
<keyword evidence="4" id="KW-0677">Repeat</keyword>
<comment type="caution">
    <text evidence="14">The sequence shown here is derived from an EMBL/GenBank/DDBJ whole genome shotgun (WGS) entry which is preliminary data.</text>
</comment>
<dbReference type="InterPro" id="IPR005990">
    <property type="entry name" value="IMP_DH"/>
</dbReference>
<evidence type="ECO:0000256" key="4">
    <source>
        <dbReference type="ARBA" id="ARBA00022737"/>
    </source>
</evidence>
<dbReference type="CDD" id="cd04601">
    <property type="entry name" value="CBS_pair_IMPDH"/>
    <property type="match status" value="1"/>
</dbReference>
<accession>A0A2M7Z6C1</accession>
<evidence type="ECO:0000256" key="2">
    <source>
        <dbReference type="ARBA" id="ARBA00011881"/>
    </source>
</evidence>
<keyword evidence="5" id="KW-0658">Purine biosynthesis</keyword>
<dbReference type="Pfam" id="PF00571">
    <property type="entry name" value="CBS"/>
    <property type="match status" value="2"/>
</dbReference>
<evidence type="ECO:0000256" key="8">
    <source>
        <dbReference type="ARBA" id="ARBA00023122"/>
    </source>
</evidence>
<evidence type="ECO:0000256" key="11">
    <source>
        <dbReference type="PROSITE-ProRule" id="PRU00703"/>
    </source>
</evidence>
<dbReference type="GO" id="GO:0006183">
    <property type="term" value="P:GTP biosynthetic process"/>
    <property type="evidence" value="ECO:0007669"/>
    <property type="project" value="TreeGrafter"/>
</dbReference>
<dbReference type="PIRSF" id="PIRSF000130">
    <property type="entry name" value="IMPDH"/>
    <property type="match status" value="1"/>
</dbReference>
<dbReference type="InterPro" id="IPR013785">
    <property type="entry name" value="Aldolase_TIM"/>
</dbReference>
<comment type="similarity">
    <text evidence="1 12">Belongs to the IMPDH/GMPR family.</text>
</comment>
<protein>
    <submittedName>
        <fullName evidence="14">IMP dehydrogenase</fullName>
    </submittedName>
</protein>
<dbReference type="SMART" id="SM01240">
    <property type="entry name" value="IMPDH"/>
    <property type="match status" value="1"/>
</dbReference>
<dbReference type="AlphaFoldDB" id="A0A2M7Z6C1"/>
<name>A0A2M7Z6C1_9BACT</name>
<sequence>MDVNKIPIALTYDDVLIIPQRSSLISRGEADTSTWLTKQISLSAPIISSNMDTVTESEMAITMARLGGIGILHRFMTIEDNVEEVKRVKRAQNFVIYDPYTINPSRTLSEARAEIAEKKISGLLVSNGDGKLLGVLSKRDILFAEGEHLLVRDMMTPREKLIVGDISTNLSEAKRLLAQHRIEKLPLVDANNKIVGLITSCDIKNVNDYPYANIDKKGRLIVGGSIGVHGDYLERAKALITAGADVLVVDIAHGHSELMLNAVRNLREQFSDVQIIAGNVASGKGARELCEAGVDGIKVGVGPGTICITRLVTGCGVPQFTAVAECAKVAKEYGVPVIADGGIQKSGDIVKAIGAGADTVMLGGMLAGTKESPGVVMSRAGKKFKVCRGSASFAVAQRRQTVNQEAKKLGDVVPEGVEAVVPFKGPVGDIVNQLVGGLRSGMSYTNSRTIGELQNNAEFVRITNAGLKESGTHDLLDVK</sequence>
<keyword evidence="6 10" id="KW-0630">Potassium</keyword>
<proteinExistence type="inferred from homology"/>
<evidence type="ECO:0000313" key="15">
    <source>
        <dbReference type="Proteomes" id="UP000230843"/>
    </source>
</evidence>
<dbReference type="GO" id="GO:0003938">
    <property type="term" value="F:IMP dehydrogenase activity"/>
    <property type="evidence" value="ECO:0007669"/>
    <property type="project" value="InterPro"/>
</dbReference>
<keyword evidence="7 12" id="KW-0560">Oxidoreductase</keyword>
<dbReference type="Pfam" id="PF00478">
    <property type="entry name" value="IMPDH"/>
    <property type="match status" value="1"/>
</dbReference>
<dbReference type="EMBL" id="PFVJ01000061">
    <property type="protein sequence ID" value="PJA89693.1"/>
    <property type="molecule type" value="Genomic_DNA"/>
</dbReference>
<feature type="binding site" description="in other chain" evidence="10">
    <location>
        <position position="302"/>
    </location>
    <ligand>
        <name>K(+)</name>
        <dbReference type="ChEBI" id="CHEBI:29103"/>
        <note>ligand shared between two tetrameric partners</note>
    </ligand>
</feature>
<keyword evidence="8 11" id="KW-0129">CBS domain</keyword>
<reference evidence="15" key="1">
    <citation type="submission" date="2017-09" db="EMBL/GenBank/DDBJ databases">
        <title>Depth-based differentiation of microbial function through sediment-hosted aquifers and enrichment of novel symbionts in the deep terrestrial subsurface.</title>
        <authorList>
            <person name="Probst A.J."/>
            <person name="Ladd B."/>
            <person name="Jarett J.K."/>
            <person name="Geller-Mcgrath D.E."/>
            <person name="Sieber C.M.K."/>
            <person name="Emerson J.B."/>
            <person name="Anantharaman K."/>
            <person name="Thomas B.C."/>
            <person name="Malmstrom R."/>
            <person name="Stieglmeier M."/>
            <person name="Klingl A."/>
            <person name="Woyke T."/>
            <person name="Ryan C.M."/>
            <person name="Banfield J.F."/>
        </authorList>
    </citation>
    <scope>NUCLEOTIDE SEQUENCE [LARGE SCALE GENOMIC DNA]</scope>
</reference>
<dbReference type="PANTHER" id="PTHR11911:SF111">
    <property type="entry name" value="INOSINE-5'-MONOPHOSPHATE DEHYDROGENASE"/>
    <property type="match status" value="1"/>
</dbReference>
<evidence type="ECO:0000256" key="9">
    <source>
        <dbReference type="PIRSR" id="PIRSR000130-3"/>
    </source>
</evidence>
<organism evidence="14 15">
    <name type="scientific">Candidatus Magasanikbacteria bacterium CG_4_9_14_3_um_filter_32_9</name>
    <dbReference type="NCBI Taxonomy" id="1974644"/>
    <lineage>
        <taxon>Bacteria</taxon>
        <taxon>Candidatus Magasanikiibacteriota</taxon>
    </lineage>
</organism>
<dbReference type="GO" id="GO:0046872">
    <property type="term" value="F:metal ion binding"/>
    <property type="evidence" value="ECO:0007669"/>
    <property type="project" value="UniProtKB-KW"/>
</dbReference>
<evidence type="ECO:0000259" key="13">
    <source>
        <dbReference type="PROSITE" id="PS51371"/>
    </source>
</evidence>
<keyword evidence="3" id="KW-0479">Metal-binding</keyword>
<evidence type="ECO:0000256" key="3">
    <source>
        <dbReference type="ARBA" id="ARBA00022723"/>
    </source>
</evidence>
<dbReference type="SUPFAM" id="SSF54631">
    <property type="entry name" value="CBS-domain pair"/>
    <property type="match status" value="1"/>
</dbReference>
<feature type="binding site" description="in other chain" evidence="10">
    <location>
        <position position="307"/>
    </location>
    <ligand>
        <name>K(+)</name>
        <dbReference type="ChEBI" id="CHEBI:29103"/>
        <note>ligand shared between two tetrameric partners</note>
    </ligand>
</feature>
<evidence type="ECO:0000256" key="1">
    <source>
        <dbReference type="ARBA" id="ARBA00005502"/>
    </source>
</evidence>
<dbReference type="SUPFAM" id="SSF51412">
    <property type="entry name" value="Inosine monophosphate dehydrogenase (IMPDH)"/>
    <property type="match status" value="1"/>
</dbReference>
<feature type="binding site" evidence="9">
    <location>
        <begin position="250"/>
        <end position="252"/>
    </location>
    <ligand>
        <name>NAD(+)</name>
        <dbReference type="ChEBI" id="CHEBI:57540"/>
    </ligand>
</feature>
<dbReference type="InterPro" id="IPR000644">
    <property type="entry name" value="CBS_dom"/>
</dbReference>
<comment type="subunit">
    <text evidence="2">Homotetramer.</text>
</comment>
<dbReference type="Proteomes" id="UP000230843">
    <property type="component" value="Unassembled WGS sequence"/>
</dbReference>